<accession>A0A1W5T0E5</accession>
<evidence type="ECO:0000313" key="1">
    <source>
        <dbReference type="EMBL" id="ARF03380.1"/>
    </source>
</evidence>
<sequence length="167" mass="19299">MHNFKPIGGSYIRTFSTTPFLSVDDRPSNYNSDEATMEAYKKEIEDSCKNNAANLYSVAVGRPVHPDELVRIEDGVYIYPPMEEEADREVAEAERQEYLRTGRYLNSPEGGLRPILLKLDHMHPHPYLLKLDHQHPLPILLKLDHMHPLPILLKLDHQHPLLMLNLM</sequence>
<reference evidence="1" key="1">
    <citation type="submission" date="2017-02" db="EMBL/GenBank/DDBJ databases">
        <title>SMRT sequencing of the wild medicinal fungus Ophiocordyceps sinensis mitochondrial genome reveals phylogenetic relationship and depicts a genome-wide modification map.</title>
        <authorList>
            <person name="Liu D."/>
            <person name="Kang X."/>
            <person name="Hu L."/>
        </authorList>
    </citation>
    <scope>NUCLEOTIDE SEQUENCE</scope>
</reference>
<dbReference type="EMBL" id="KY622006">
    <property type="protein sequence ID" value="ARF03380.1"/>
    <property type="molecule type" value="Genomic_DNA"/>
</dbReference>
<geneLocation type="mitochondrion" evidence="1"/>
<dbReference type="GeneID" id="32888751"/>
<gene>
    <name evidence="1" type="primary">orf167</name>
</gene>
<dbReference type="RefSeq" id="YP_009364316.1">
    <property type="nucleotide sequence ID" value="NC_034659.1"/>
</dbReference>
<organism evidence="1">
    <name type="scientific">Ophiocordyceps sinensis</name>
    <dbReference type="NCBI Taxonomy" id="72228"/>
    <lineage>
        <taxon>Eukaryota</taxon>
        <taxon>Fungi</taxon>
        <taxon>Dikarya</taxon>
        <taxon>Ascomycota</taxon>
        <taxon>Pezizomycotina</taxon>
        <taxon>Sordariomycetes</taxon>
        <taxon>Hypocreomycetidae</taxon>
        <taxon>Hypocreales</taxon>
        <taxon>Ophiocordycipitaceae</taxon>
        <taxon>Ophiocordyceps</taxon>
    </lineage>
</organism>
<proteinExistence type="predicted"/>
<name>A0A1W5T0E5_9HYPO</name>
<keyword evidence="1" id="KW-0496">Mitochondrion</keyword>
<protein>
    <submittedName>
        <fullName evidence="1">Uncharacterized protein</fullName>
    </submittedName>
</protein>
<dbReference type="AlphaFoldDB" id="A0A1W5T0E5"/>